<evidence type="ECO:0000256" key="8">
    <source>
        <dbReference type="ARBA" id="ARBA00023163"/>
    </source>
</evidence>
<proteinExistence type="predicted"/>
<feature type="domain" description="C2H2-type" evidence="12">
    <location>
        <begin position="172"/>
        <end position="200"/>
    </location>
</feature>
<keyword evidence="3" id="KW-0677">Repeat</keyword>
<dbReference type="Proteomes" id="UP001142489">
    <property type="component" value="Unassembled WGS sequence"/>
</dbReference>
<evidence type="ECO:0000313" key="14">
    <source>
        <dbReference type="Proteomes" id="UP001142489"/>
    </source>
</evidence>
<name>A0A9Q1AWU6_9SAUR</name>
<dbReference type="OrthoDB" id="427030at2759"/>
<dbReference type="EMBL" id="JAPFRF010000011">
    <property type="protein sequence ID" value="KAJ7317177.1"/>
    <property type="molecule type" value="Genomic_DNA"/>
</dbReference>
<feature type="region of interest" description="Disordered" evidence="11">
    <location>
        <begin position="102"/>
        <end position="146"/>
    </location>
</feature>
<feature type="compositionally biased region" description="Low complexity" evidence="11">
    <location>
        <begin position="51"/>
        <end position="61"/>
    </location>
</feature>
<gene>
    <name evidence="13" type="ORF">JRQ81_003339</name>
</gene>
<feature type="domain" description="C2H2-type" evidence="12">
    <location>
        <begin position="253"/>
        <end position="281"/>
    </location>
</feature>
<evidence type="ECO:0000256" key="9">
    <source>
        <dbReference type="ARBA" id="ARBA00023242"/>
    </source>
</evidence>
<feature type="region of interest" description="Disordered" evidence="11">
    <location>
        <begin position="279"/>
        <end position="331"/>
    </location>
</feature>
<comment type="caution">
    <text evidence="13">The sequence shown here is derived from an EMBL/GenBank/DDBJ whole genome shotgun (WGS) entry which is preliminary data.</text>
</comment>
<keyword evidence="4 10" id="KW-0863">Zinc-finger</keyword>
<dbReference type="FunFam" id="3.30.160.60:FF:001450">
    <property type="entry name" value="zinc finger protein 774"/>
    <property type="match status" value="1"/>
</dbReference>
<dbReference type="SUPFAM" id="SSF57667">
    <property type="entry name" value="beta-beta-alpha zinc fingers"/>
    <property type="match status" value="2"/>
</dbReference>
<dbReference type="Gene3D" id="3.30.160.60">
    <property type="entry name" value="Classic Zinc Finger"/>
    <property type="match status" value="3"/>
</dbReference>
<feature type="domain" description="C2H2-type" evidence="12">
    <location>
        <begin position="224"/>
        <end position="252"/>
    </location>
</feature>
<accession>A0A9Q1AWU6</accession>
<evidence type="ECO:0000256" key="5">
    <source>
        <dbReference type="ARBA" id="ARBA00022833"/>
    </source>
</evidence>
<keyword evidence="6" id="KW-0805">Transcription regulation</keyword>
<dbReference type="PROSITE" id="PS50157">
    <property type="entry name" value="ZINC_FINGER_C2H2_2"/>
    <property type="match status" value="4"/>
</dbReference>
<comment type="subcellular location">
    <subcellularLocation>
        <location evidence="1">Nucleus</location>
    </subcellularLocation>
</comment>
<feature type="compositionally biased region" description="Polar residues" evidence="11">
    <location>
        <begin position="129"/>
        <end position="144"/>
    </location>
</feature>
<reference evidence="13" key="1">
    <citation type="journal article" date="2023" name="DNA Res.">
        <title>Chromosome-level genome assembly of Phrynocephalus forsythii using third-generation DNA sequencing and Hi-C analysis.</title>
        <authorList>
            <person name="Qi Y."/>
            <person name="Zhao W."/>
            <person name="Zhao Y."/>
            <person name="Niu C."/>
            <person name="Cao S."/>
            <person name="Zhang Y."/>
        </authorList>
    </citation>
    <scope>NUCLEOTIDE SEQUENCE</scope>
    <source>
        <tissue evidence="13">Muscle</tissue>
    </source>
</reference>
<keyword evidence="9" id="KW-0539">Nucleus</keyword>
<dbReference type="PANTHER" id="PTHR24393">
    <property type="entry name" value="ZINC FINGER PROTEIN"/>
    <property type="match status" value="1"/>
</dbReference>
<dbReference type="GO" id="GO:0008270">
    <property type="term" value="F:zinc ion binding"/>
    <property type="evidence" value="ECO:0007669"/>
    <property type="project" value="UniProtKB-KW"/>
</dbReference>
<dbReference type="AlphaFoldDB" id="A0A9Q1AWU6"/>
<dbReference type="Pfam" id="PF00096">
    <property type="entry name" value="zf-C2H2"/>
    <property type="match status" value="4"/>
</dbReference>
<evidence type="ECO:0000259" key="12">
    <source>
        <dbReference type="PROSITE" id="PS50157"/>
    </source>
</evidence>
<keyword evidence="5" id="KW-0862">Zinc</keyword>
<dbReference type="SMART" id="SM00355">
    <property type="entry name" value="ZnF_C2H2"/>
    <property type="match status" value="4"/>
</dbReference>
<dbReference type="PANTHER" id="PTHR24393:SF158">
    <property type="entry name" value="C2H2-TYPE DOMAIN-CONTAINING PROTEIN"/>
    <property type="match status" value="1"/>
</dbReference>
<evidence type="ECO:0000256" key="11">
    <source>
        <dbReference type="SAM" id="MobiDB-lite"/>
    </source>
</evidence>
<feature type="region of interest" description="Disordered" evidence="11">
    <location>
        <begin position="49"/>
        <end position="90"/>
    </location>
</feature>
<dbReference type="GO" id="GO:0001228">
    <property type="term" value="F:DNA-binding transcription activator activity, RNA polymerase II-specific"/>
    <property type="evidence" value="ECO:0007669"/>
    <property type="project" value="TreeGrafter"/>
</dbReference>
<evidence type="ECO:0000256" key="6">
    <source>
        <dbReference type="ARBA" id="ARBA00023015"/>
    </source>
</evidence>
<dbReference type="GO" id="GO:0005634">
    <property type="term" value="C:nucleus"/>
    <property type="evidence" value="ECO:0007669"/>
    <property type="project" value="UniProtKB-SubCell"/>
</dbReference>
<evidence type="ECO:0000256" key="4">
    <source>
        <dbReference type="ARBA" id="ARBA00022771"/>
    </source>
</evidence>
<evidence type="ECO:0000256" key="7">
    <source>
        <dbReference type="ARBA" id="ARBA00023125"/>
    </source>
</evidence>
<evidence type="ECO:0000256" key="1">
    <source>
        <dbReference type="ARBA" id="ARBA00004123"/>
    </source>
</evidence>
<evidence type="ECO:0000256" key="2">
    <source>
        <dbReference type="ARBA" id="ARBA00022723"/>
    </source>
</evidence>
<evidence type="ECO:0000256" key="3">
    <source>
        <dbReference type="ARBA" id="ARBA00022737"/>
    </source>
</evidence>
<dbReference type="InterPro" id="IPR036236">
    <property type="entry name" value="Znf_C2H2_sf"/>
</dbReference>
<protein>
    <recommendedName>
        <fullName evidence="12">C2H2-type domain-containing protein</fullName>
    </recommendedName>
</protein>
<dbReference type="FunFam" id="3.30.160.60:FF:000690">
    <property type="entry name" value="Zinc finger protein 354C"/>
    <property type="match status" value="1"/>
</dbReference>
<organism evidence="13 14">
    <name type="scientific">Phrynocephalus forsythii</name>
    <dbReference type="NCBI Taxonomy" id="171643"/>
    <lineage>
        <taxon>Eukaryota</taxon>
        <taxon>Metazoa</taxon>
        <taxon>Chordata</taxon>
        <taxon>Craniata</taxon>
        <taxon>Vertebrata</taxon>
        <taxon>Euteleostomi</taxon>
        <taxon>Lepidosauria</taxon>
        <taxon>Squamata</taxon>
        <taxon>Bifurcata</taxon>
        <taxon>Unidentata</taxon>
        <taxon>Episquamata</taxon>
        <taxon>Toxicofera</taxon>
        <taxon>Iguania</taxon>
        <taxon>Acrodonta</taxon>
        <taxon>Agamidae</taxon>
        <taxon>Agaminae</taxon>
        <taxon>Phrynocephalus</taxon>
    </lineage>
</organism>
<evidence type="ECO:0000313" key="13">
    <source>
        <dbReference type="EMBL" id="KAJ7317177.1"/>
    </source>
</evidence>
<feature type="compositionally biased region" description="Basic and acidic residues" evidence="11">
    <location>
        <begin position="68"/>
        <end position="83"/>
    </location>
</feature>
<keyword evidence="8" id="KW-0804">Transcription</keyword>
<dbReference type="PROSITE" id="PS00028">
    <property type="entry name" value="ZINC_FINGER_C2H2_1"/>
    <property type="match status" value="4"/>
</dbReference>
<dbReference type="GO" id="GO:0000978">
    <property type="term" value="F:RNA polymerase II cis-regulatory region sequence-specific DNA binding"/>
    <property type="evidence" value="ECO:0007669"/>
    <property type="project" value="TreeGrafter"/>
</dbReference>
<keyword evidence="14" id="KW-1185">Reference proteome</keyword>
<evidence type="ECO:0000256" key="10">
    <source>
        <dbReference type="PROSITE-ProRule" id="PRU00042"/>
    </source>
</evidence>
<keyword evidence="7" id="KW-0238">DNA-binding</keyword>
<feature type="domain" description="C2H2-type" evidence="12">
    <location>
        <begin position="144"/>
        <end position="171"/>
    </location>
</feature>
<dbReference type="InterPro" id="IPR013087">
    <property type="entry name" value="Znf_C2H2_type"/>
</dbReference>
<feature type="region of interest" description="Disordered" evidence="11">
    <location>
        <begin position="389"/>
        <end position="415"/>
    </location>
</feature>
<keyword evidence="2" id="KW-0479">Metal-binding</keyword>
<sequence>MIEQDLLASDQGSLYREVMQESYNTIFMGLEKQTGLKTWTDTGNWWNSYRSPVSVPSSDSSSSDDDSASEKEEEGHVQRESPRAAKPRAALLGKCEASPWKEEAGKSWHGPLPGGLWQAEQNDRDLSRNRNSQQRSGPGESQQHVCGECGKSFSRKSSLNRHLKIHSGERPYKCFVCGKSFLERSRLTIHTRRVHGAKLPLEGEPCECPDCGDHQRMHTGDMTYPCPDCEKSYAEERYLVRHLMAVHSGAHLFKCPDCGRGFMKEKELVMHQSLNHVDDHRYLGPDPSGEDDREKWTPTKHPRLHEGEFSCQGPQATRAAGRTKPPSLVGQMKRGSFWTTSSMKPISGRTCLTLWLKERSRAASTCARIAGEASGTRSVLLTTGGCTCRSSSVSRQATGASSKRNSPGTRSPTSI</sequence>